<dbReference type="PANTHER" id="PTHR20986:SF13">
    <property type="entry name" value="FMRF-LIKE PEPTIDE"/>
    <property type="match status" value="1"/>
</dbReference>
<comment type="similarity">
    <text evidence="2">Belongs to the FARP (FMRFamide related peptide) family.</text>
</comment>
<evidence type="ECO:0000256" key="3">
    <source>
        <dbReference type="ARBA" id="ARBA00022525"/>
    </source>
</evidence>
<dbReference type="EMBL" id="WIXE01022800">
    <property type="protein sequence ID" value="KAK5967109.1"/>
    <property type="molecule type" value="Genomic_DNA"/>
</dbReference>
<accession>A0AAN8IAK5</accession>
<keyword evidence="6 8" id="KW-0527">Neuropeptide</keyword>
<dbReference type="PANTHER" id="PTHR20986">
    <property type="entry name" value="FMRFAMIDE-RELATED PEPTIDES"/>
    <property type="match status" value="1"/>
</dbReference>
<protein>
    <submittedName>
        <fullName evidence="8">FMRFamide neuropeptide 6</fullName>
    </submittedName>
</protein>
<dbReference type="Proteomes" id="UP001331761">
    <property type="component" value="Unassembled WGS sequence"/>
</dbReference>
<sequence length="122" mass="13789">MLCVVFVLSLVACSFAASSSDDQLSEQFCRQFPSLHLCRLHDTLQGSLVELQYLLQDTNVETAAPGGVMEKRKSAFVRFGKRSSDDAGDVEKRKSAFVRFGRSAPFDMQQKRKSQYIRFGRK</sequence>
<feature type="chain" id="PRO_5043015060" evidence="7">
    <location>
        <begin position="17"/>
        <end position="122"/>
    </location>
</feature>
<proteinExistence type="inferred from homology"/>
<dbReference type="AlphaFoldDB" id="A0AAN8IAK5"/>
<feature type="signal peptide" evidence="7">
    <location>
        <begin position="1"/>
        <end position="16"/>
    </location>
</feature>
<evidence type="ECO:0000256" key="1">
    <source>
        <dbReference type="ARBA" id="ARBA00004613"/>
    </source>
</evidence>
<evidence type="ECO:0000256" key="7">
    <source>
        <dbReference type="SAM" id="SignalP"/>
    </source>
</evidence>
<keyword evidence="4" id="KW-0165">Cleavage on pair of basic residues</keyword>
<evidence type="ECO:0000313" key="9">
    <source>
        <dbReference type="Proteomes" id="UP001331761"/>
    </source>
</evidence>
<keyword evidence="9" id="KW-1185">Reference proteome</keyword>
<comment type="subcellular location">
    <subcellularLocation>
        <location evidence="1">Secreted</location>
    </subcellularLocation>
</comment>
<keyword evidence="5" id="KW-0027">Amidation</keyword>
<dbReference type="GO" id="GO:0005576">
    <property type="term" value="C:extracellular region"/>
    <property type="evidence" value="ECO:0007669"/>
    <property type="project" value="UniProtKB-SubCell"/>
</dbReference>
<dbReference type="InterPro" id="IPR002544">
    <property type="entry name" value="FMRFamid-related_peptide-like"/>
</dbReference>
<evidence type="ECO:0000313" key="8">
    <source>
        <dbReference type="EMBL" id="KAK5967109.1"/>
    </source>
</evidence>
<dbReference type="InterPro" id="IPR051041">
    <property type="entry name" value="FMRFamide-related_np"/>
</dbReference>
<evidence type="ECO:0000256" key="4">
    <source>
        <dbReference type="ARBA" id="ARBA00022685"/>
    </source>
</evidence>
<dbReference type="Pfam" id="PF01581">
    <property type="entry name" value="FARP"/>
    <property type="match status" value="3"/>
</dbReference>
<evidence type="ECO:0000256" key="6">
    <source>
        <dbReference type="ARBA" id="ARBA00023320"/>
    </source>
</evidence>
<evidence type="ECO:0000256" key="2">
    <source>
        <dbReference type="ARBA" id="ARBA00006356"/>
    </source>
</evidence>
<evidence type="ECO:0000256" key="5">
    <source>
        <dbReference type="ARBA" id="ARBA00022815"/>
    </source>
</evidence>
<keyword evidence="7" id="KW-0732">Signal</keyword>
<organism evidence="8 9">
    <name type="scientific">Trichostrongylus colubriformis</name>
    <name type="common">Black scour worm</name>
    <dbReference type="NCBI Taxonomy" id="6319"/>
    <lineage>
        <taxon>Eukaryota</taxon>
        <taxon>Metazoa</taxon>
        <taxon>Ecdysozoa</taxon>
        <taxon>Nematoda</taxon>
        <taxon>Chromadorea</taxon>
        <taxon>Rhabditida</taxon>
        <taxon>Rhabditina</taxon>
        <taxon>Rhabditomorpha</taxon>
        <taxon>Strongyloidea</taxon>
        <taxon>Trichostrongylidae</taxon>
        <taxon>Trichostrongylus</taxon>
    </lineage>
</organism>
<reference evidence="8 9" key="1">
    <citation type="submission" date="2019-10" db="EMBL/GenBank/DDBJ databases">
        <title>Assembly and Annotation for the nematode Trichostrongylus colubriformis.</title>
        <authorList>
            <person name="Martin J."/>
        </authorList>
    </citation>
    <scope>NUCLEOTIDE SEQUENCE [LARGE SCALE GENOMIC DNA]</scope>
    <source>
        <strain evidence="8">G859</strain>
        <tissue evidence="8">Whole worm</tissue>
    </source>
</reference>
<dbReference type="GO" id="GO:0007218">
    <property type="term" value="P:neuropeptide signaling pathway"/>
    <property type="evidence" value="ECO:0007669"/>
    <property type="project" value="UniProtKB-KW"/>
</dbReference>
<name>A0AAN8IAK5_TRICO</name>
<keyword evidence="3" id="KW-0964">Secreted</keyword>
<gene>
    <name evidence="8" type="ORF">GCK32_020725</name>
</gene>
<comment type="caution">
    <text evidence="8">The sequence shown here is derived from an EMBL/GenBank/DDBJ whole genome shotgun (WGS) entry which is preliminary data.</text>
</comment>